<keyword evidence="2" id="KW-1185">Reference proteome</keyword>
<protein>
    <submittedName>
        <fullName evidence="1">Uncharacterized protein</fullName>
    </submittedName>
</protein>
<proteinExistence type="predicted"/>
<name>A0ABW5C653_9BACI</name>
<accession>A0ABW5C653</accession>
<dbReference type="Proteomes" id="UP001597318">
    <property type="component" value="Unassembled WGS sequence"/>
</dbReference>
<evidence type="ECO:0000313" key="1">
    <source>
        <dbReference type="EMBL" id="MFD2216458.1"/>
    </source>
</evidence>
<dbReference type="RefSeq" id="WP_247347610.1">
    <property type="nucleotide sequence ID" value="NZ_CP095551.1"/>
</dbReference>
<dbReference type="EMBL" id="JBHUIK010000007">
    <property type="protein sequence ID" value="MFD2216458.1"/>
    <property type="molecule type" value="Genomic_DNA"/>
</dbReference>
<gene>
    <name evidence="1" type="ORF">ACFSKK_22540</name>
</gene>
<reference evidence="2" key="1">
    <citation type="journal article" date="2019" name="Int. J. Syst. Evol. Microbiol.">
        <title>The Global Catalogue of Microorganisms (GCM) 10K type strain sequencing project: providing services to taxonomists for standard genome sequencing and annotation.</title>
        <authorList>
            <consortium name="The Broad Institute Genomics Platform"/>
            <consortium name="The Broad Institute Genome Sequencing Center for Infectious Disease"/>
            <person name="Wu L."/>
            <person name="Ma J."/>
        </authorList>
    </citation>
    <scope>NUCLEOTIDE SEQUENCE [LARGE SCALE GENOMIC DNA]</scope>
    <source>
        <strain evidence="2">CGMCC 1.15474</strain>
    </source>
</reference>
<evidence type="ECO:0000313" key="2">
    <source>
        <dbReference type="Proteomes" id="UP001597318"/>
    </source>
</evidence>
<sequence length="91" mass="10649">MGFTMDKFTGDELTRNKELAEYICNNIIPISDNAVTDADIKRIVINVLSDDYEIENKDFSFVEMGNSREIWVCWTEDEHGIYEWWITGDDC</sequence>
<comment type="caution">
    <text evidence="1">The sequence shown here is derived from an EMBL/GenBank/DDBJ whole genome shotgun (WGS) entry which is preliminary data.</text>
</comment>
<organism evidence="1 2">
    <name type="scientific">Metabacillus endolithicus</name>
    <dbReference type="NCBI Taxonomy" id="1535204"/>
    <lineage>
        <taxon>Bacteria</taxon>
        <taxon>Bacillati</taxon>
        <taxon>Bacillota</taxon>
        <taxon>Bacilli</taxon>
        <taxon>Bacillales</taxon>
        <taxon>Bacillaceae</taxon>
        <taxon>Metabacillus</taxon>
    </lineage>
</organism>